<evidence type="ECO:0000256" key="5">
    <source>
        <dbReference type="ARBA" id="ARBA00022989"/>
    </source>
</evidence>
<evidence type="ECO:0000256" key="3">
    <source>
        <dbReference type="ARBA" id="ARBA00022519"/>
    </source>
</evidence>
<proteinExistence type="inferred from homology"/>
<evidence type="ECO:0000313" key="15">
    <source>
        <dbReference type="Proteomes" id="UP001465153"/>
    </source>
</evidence>
<comment type="subcellular location">
    <subcellularLocation>
        <location evidence="1">Cell inner membrane</location>
        <topology evidence="1">Single-pass type II membrane protein</topology>
        <orientation evidence="1">Periplasmic side</orientation>
    </subcellularLocation>
</comment>
<keyword evidence="3" id="KW-0997">Cell inner membrane</keyword>
<feature type="domain" description="PpiC" evidence="13">
    <location>
        <begin position="266"/>
        <end position="361"/>
    </location>
</feature>
<dbReference type="Pfam" id="PF13624">
    <property type="entry name" value="SurA_N_3"/>
    <property type="match status" value="1"/>
</dbReference>
<evidence type="ECO:0000256" key="12">
    <source>
        <dbReference type="SAM" id="Phobius"/>
    </source>
</evidence>
<dbReference type="SUPFAM" id="SSF109998">
    <property type="entry name" value="Triger factor/SurA peptide-binding domain-like"/>
    <property type="match status" value="1"/>
</dbReference>
<protein>
    <recommendedName>
        <fullName evidence="9">Periplasmic chaperone PpiD</fullName>
    </recommendedName>
    <alternativeName>
        <fullName evidence="10">Periplasmic folding chaperone</fullName>
    </alternativeName>
</protein>
<evidence type="ECO:0000256" key="6">
    <source>
        <dbReference type="ARBA" id="ARBA00023136"/>
    </source>
</evidence>
<evidence type="ECO:0000256" key="1">
    <source>
        <dbReference type="ARBA" id="ARBA00004382"/>
    </source>
</evidence>
<dbReference type="InterPro" id="IPR023058">
    <property type="entry name" value="PPIase_PpiC_CS"/>
</dbReference>
<name>A0ABQ0AA31_9GAMM</name>
<dbReference type="PROSITE" id="PS01096">
    <property type="entry name" value="PPIC_PPIASE_1"/>
    <property type="match status" value="1"/>
</dbReference>
<evidence type="ECO:0000256" key="10">
    <source>
        <dbReference type="ARBA" id="ARBA00042775"/>
    </source>
</evidence>
<evidence type="ECO:0000256" key="4">
    <source>
        <dbReference type="ARBA" id="ARBA00022692"/>
    </source>
</evidence>
<keyword evidence="11" id="KW-0413">Isomerase</keyword>
<organism evidence="14 15">
    <name type="scientific">Sessilibacter corallicola</name>
    <dbReference type="NCBI Taxonomy" id="2904075"/>
    <lineage>
        <taxon>Bacteria</taxon>
        <taxon>Pseudomonadati</taxon>
        <taxon>Pseudomonadota</taxon>
        <taxon>Gammaproteobacteria</taxon>
        <taxon>Cellvibrionales</taxon>
        <taxon>Cellvibrionaceae</taxon>
        <taxon>Sessilibacter</taxon>
    </lineage>
</organism>
<dbReference type="PANTHER" id="PTHR47529">
    <property type="entry name" value="PEPTIDYL-PROLYL CIS-TRANS ISOMERASE D"/>
    <property type="match status" value="1"/>
</dbReference>
<dbReference type="InterPro" id="IPR000297">
    <property type="entry name" value="PPIase_PpiC"/>
</dbReference>
<keyword evidence="6 12" id="KW-0472">Membrane</keyword>
<keyword evidence="11" id="KW-0697">Rotamase</keyword>
<dbReference type="InterPro" id="IPR052029">
    <property type="entry name" value="PpiD_chaperone"/>
</dbReference>
<evidence type="ECO:0000256" key="2">
    <source>
        <dbReference type="ARBA" id="ARBA00022475"/>
    </source>
</evidence>
<comment type="similarity">
    <text evidence="8">Belongs to the PpiD chaperone family.</text>
</comment>
<dbReference type="Gene3D" id="3.10.50.40">
    <property type="match status" value="1"/>
</dbReference>
<keyword evidence="7" id="KW-0143">Chaperone</keyword>
<dbReference type="EMBL" id="BAABWN010000007">
    <property type="protein sequence ID" value="GAA6168501.1"/>
    <property type="molecule type" value="Genomic_DNA"/>
</dbReference>
<dbReference type="PROSITE" id="PS50198">
    <property type="entry name" value="PPIC_PPIASE_2"/>
    <property type="match status" value="1"/>
</dbReference>
<evidence type="ECO:0000313" key="14">
    <source>
        <dbReference type="EMBL" id="GAA6168501.1"/>
    </source>
</evidence>
<feature type="transmembrane region" description="Helical" evidence="12">
    <location>
        <begin position="12"/>
        <end position="30"/>
    </location>
</feature>
<keyword evidence="4 12" id="KW-0812">Transmembrane</keyword>
<evidence type="ECO:0000256" key="11">
    <source>
        <dbReference type="PROSITE-ProRule" id="PRU00278"/>
    </source>
</evidence>
<comment type="caution">
    <text evidence="14">The sequence shown here is derived from an EMBL/GenBank/DDBJ whole genome shotgun (WGS) entry which is preliminary data.</text>
</comment>
<evidence type="ECO:0000259" key="13">
    <source>
        <dbReference type="PROSITE" id="PS50198"/>
    </source>
</evidence>
<accession>A0ABQ0AA31</accession>
<keyword evidence="15" id="KW-1185">Reference proteome</keyword>
<dbReference type="PANTHER" id="PTHR47529:SF1">
    <property type="entry name" value="PERIPLASMIC CHAPERONE PPID"/>
    <property type="match status" value="1"/>
</dbReference>
<evidence type="ECO:0000256" key="8">
    <source>
        <dbReference type="ARBA" id="ARBA00038408"/>
    </source>
</evidence>
<keyword evidence="5 12" id="KW-1133">Transmembrane helix</keyword>
<reference evidence="14 15" key="1">
    <citation type="submission" date="2024-04" db="EMBL/GenBank/DDBJ databases">
        <title>Draft genome sequence of Sessilibacter corallicola NBRC 116591.</title>
        <authorList>
            <person name="Miyakawa T."/>
            <person name="Kusuya Y."/>
            <person name="Miura T."/>
        </authorList>
    </citation>
    <scope>NUCLEOTIDE SEQUENCE [LARGE SCALE GENOMIC DNA]</scope>
    <source>
        <strain evidence="14 15">KU-00831-HH</strain>
    </source>
</reference>
<evidence type="ECO:0000256" key="7">
    <source>
        <dbReference type="ARBA" id="ARBA00023186"/>
    </source>
</evidence>
<sequence length="622" mass="67972">MLQSFRDNLKGTVAIILVGLICIPFALFGIESLFTQNPTTQPVAEVNGEPITRIELDQAVQIQKRQLIAQLGDNLPPEFLSDERLRQPVLESLIQRKALIQAADKSGLAASEQQLNSIIVDSPDFKIDGEFDNNRFIQALRTTGYTVSGYKSLLSEEVTLNQFSVAVGQTNFALKQEVDFLTALGLQTRDFDYVLLKRDDFLASVEASDEEIQAYYDENQLNYLSPETITIEAIELNAQDLVADFEVDEETLLAEYDIEIATYQATTQRRASHILLDPSLDTYNDTLDTIQSRLDAGEEFSVLAKEFSQDFGSKENGGDVGYTSGESFVSEFEDALLELEVGQVSSPVLTDFGIHIIKLTAIEDKPAPTFEEMRFELVQRLKQTEAEARFIDKSEALADLSFNVSDLSTVAEDLELTLWTSEPFTSAGGVGLAGNAEIVNAAFNEELIGSGRSSDIISLGDDSSVVIRVTSHTPEAVMPLEDVKDSVAESVKQSKASELLAQQSEEVLAKIKSGEDFSELATAMEYKLEEARDIQRQNVELSRELVEGVFGLAKPADAPIVDKVELTSGDIALVSLSSVKAGDLTSVSEQELAAVNAQLGQAFGNSDLTNIRQAIVAAANVE</sequence>
<dbReference type="Proteomes" id="UP001465153">
    <property type="component" value="Unassembled WGS sequence"/>
</dbReference>
<dbReference type="InterPro" id="IPR046357">
    <property type="entry name" value="PPIase_dom_sf"/>
</dbReference>
<dbReference type="SUPFAM" id="SSF54534">
    <property type="entry name" value="FKBP-like"/>
    <property type="match status" value="1"/>
</dbReference>
<dbReference type="Pfam" id="PF00639">
    <property type="entry name" value="Rotamase"/>
    <property type="match status" value="1"/>
</dbReference>
<evidence type="ECO:0000256" key="9">
    <source>
        <dbReference type="ARBA" id="ARBA00040743"/>
    </source>
</evidence>
<dbReference type="Gene3D" id="1.10.4030.10">
    <property type="entry name" value="Porin chaperone SurA, peptide-binding domain"/>
    <property type="match status" value="1"/>
</dbReference>
<keyword evidence="2" id="KW-1003">Cell membrane</keyword>
<dbReference type="RefSeq" id="WP_353303213.1">
    <property type="nucleotide sequence ID" value="NZ_BAABWN010000007.1"/>
</dbReference>
<gene>
    <name evidence="14" type="ORF">NBRC116591_23120</name>
</gene>
<dbReference type="InterPro" id="IPR027304">
    <property type="entry name" value="Trigger_fact/SurA_dom_sf"/>
</dbReference>